<dbReference type="Pfam" id="PF05164">
    <property type="entry name" value="ZapA"/>
    <property type="match status" value="1"/>
</dbReference>
<dbReference type="RefSeq" id="WP_303543562.1">
    <property type="nucleotide sequence ID" value="NZ_JAUOTP010000006.1"/>
</dbReference>
<dbReference type="SUPFAM" id="SSF102829">
    <property type="entry name" value="Cell division protein ZapA-like"/>
    <property type="match status" value="1"/>
</dbReference>
<dbReference type="EMBL" id="JAUOTP010000006">
    <property type="protein sequence ID" value="MDO6415502.1"/>
    <property type="molecule type" value="Genomic_DNA"/>
</dbReference>
<dbReference type="InterPro" id="IPR007838">
    <property type="entry name" value="Cell_div_ZapA-like"/>
</dbReference>
<proteinExistence type="predicted"/>
<dbReference type="GO" id="GO:0051301">
    <property type="term" value="P:cell division"/>
    <property type="evidence" value="ECO:0007669"/>
    <property type="project" value="UniProtKB-KW"/>
</dbReference>
<sequence>MAQVTLDIAGRRYELTVRDGQEAHFRDLAAIVDAKVRSVSGAVGTINESRQLLMAALLLADESGGSAAVPPPVPASPTPPVADESMIAVARQIDALADRLERFAQKLEKSGDNP</sequence>
<gene>
    <name evidence="1" type="primary">zapA</name>
    <name evidence="1" type="ORF">Q4F19_14005</name>
</gene>
<comment type="caution">
    <text evidence="1">The sequence shown here is derived from an EMBL/GenBank/DDBJ whole genome shotgun (WGS) entry which is preliminary data.</text>
</comment>
<name>A0ABT8YAY6_9SPHN</name>
<dbReference type="InterPro" id="IPR036192">
    <property type="entry name" value="Cell_div_ZapA-like_sf"/>
</dbReference>
<organism evidence="1 2">
    <name type="scientific">Sphingomonas natans</name>
    <dbReference type="NCBI Taxonomy" id="3063330"/>
    <lineage>
        <taxon>Bacteria</taxon>
        <taxon>Pseudomonadati</taxon>
        <taxon>Pseudomonadota</taxon>
        <taxon>Alphaproteobacteria</taxon>
        <taxon>Sphingomonadales</taxon>
        <taxon>Sphingomonadaceae</taxon>
        <taxon>Sphingomonas</taxon>
    </lineage>
</organism>
<keyword evidence="2" id="KW-1185">Reference proteome</keyword>
<evidence type="ECO:0000313" key="1">
    <source>
        <dbReference type="EMBL" id="MDO6415502.1"/>
    </source>
</evidence>
<protein>
    <submittedName>
        <fullName evidence="1">Cell division protein ZapA</fullName>
    </submittedName>
</protein>
<accession>A0ABT8YAY6</accession>
<evidence type="ECO:0000313" key="2">
    <source>
        <dbReference type="Proteomes" id="UP001169764"/>
    </source>
</evidence>
<dbReference type="Proteomes" id="UP001169764">
    <property type="component" value="Unassembled WGS sequence"/>
</dbReference>
<keyword evidence="1" id="KW-0131">Cell cycle</keyword>
<reference evidence="1" key="1">
    <citation type="submission" date="2023-07" db="EMBL/GenBank/DDBJ databases">
        <authorList>
            <person name="Kim M."/>
        </authorList>
    </citation>
    <scope>NUCLEOTIDE SEQUENCE</scope>
    <source>
        <strain evidence="1">BIUV-7</strain>
    </source>
</reference>
<keyword evidence="1" id="KW-0132">Cell division</keyword>